<dbReference type="SUPFAM" id="SSF47203">
    <property type="entry name" value="Acyl-CoA dehydrogenase C-terminal domain-like"/>
    <property type="match status" value="1"/>
</dbReference>
<comment type="caution">
    <text evidence="9">The sequence shown here is derived from an EMBL/GenBank/DDBJ whole genome shotgun (WGS) entry which is preliminary data.</text>
</comment>
<comment type="cofactor">
    <cofactor evidence="1 5">
        <name>FAD</name>
        <dbReference type="ChEBI" id="CHEBI:57692"/>
    </cofactor>
</comment>
<dbReference type="PANTHER" id="PTHR43188:SF1">
    <property type="entry name" value="ACYL-COA DEHYDROGENASE"/>
    <property type="match status" value="1"/>
</dbReference>
<evidence type="ECO:0000259" key="7">
    <source>
        <dbReference type="Pfam" id="PF02770"/>
    </source>
</evidence>
<comment type="similarity">
    <text evidence="2 5">Belongs to the acyl-CoA dehydrogenase family.</text>
</comment>
<reference evidence="9 10" key="1">
    <citation type="submission" date="2023-10" db="EMBL/GenBank/DDBJ databases">
        <title>Development of a sustainable strategy for remediation of hydrocarbon-contaminated territories based on the waste exchange concept.</title>
        <authorList>
            <person name="Krivoruchko A."/>
        </authorList>
    </citation>
    <scope>NUCLEOTIDE SEQUENCE [LARGE SCALE GENOMIC DNA]</scope>
    <source>
        <strain evidence="9 10">IEGM 1322</strain>
    </source>
</reference>
<keyword evidence="3 5" id="KW-0285">Flavoprotein</keyword>
<dbReference type="PROSITE" id="PS00073">
    <property type="entry name" value="ACYL_COA_DH_2"/>
    <property type="match status" value="1"/>
</dbReference>
<keyword evidence="10" id="KW-1185">Reference proteome</keyword>
<dbReference type="InterPro" id="IPR046373">
    <property type="entry name" value="Acyl-CoA_Oxase/DH_mid-dom_sf"/>
</dbReference>
<dbReference type="Gene3D" id="2.40.110.10">
    <property type="entry name" value="Butyryl-CoA Dehydrogenase, subunit A, domain 2"/>
    <property type="match status" value="1"/>
</dbReference>
<evidence type="ECO:0000256" key="2">
    <source>
        <dbReference type="ARBA" id="ARBA00009347"/>
    </source>
</evidence>
<name>A0ABU4ATT7_9NOCA</name>
<keyword evidence="4 5" id="KW-0274">FAD</keyword>
<dbReference type="InterPro" id="IPR009075">
    <property type="entry name" value="AcylCo_DH/oxidase_C"/>
</dbReference>
<dbReference type="InterPro" id="IPR013786">
    <property type="entry name" value="AcylCoA_DH/ox_N"/>
</dbReference>
<dbReference type="Proteomes" id="UP001185899">
    <property type="component" value="Unassembled WGS sequence"/>
</dbReference>
<protein>
    <submittedName>
        <fullName evidence="9">Acyl-CoA dehydrogenase family protein</fullName>
    </submittedName>
</protein>
<dbReference type="InterPro" id="IPR006089">
    <property type="entry name" value="Acyl-CoA_DH_CS"/>
</dbReference>
<dbReference type="EMBL" id="JAWLKE010000002">
    <property type="protein sequence ID" value="MDV6229657.1"/>
    <property type="molecule type" value="Genomic_DNA"/>
</dbReference>
<evidence type="ECO:0000313" key="9">
    <source>
        <dbReference type="EMBL" id="MDV6229657.1"/>
    </source>
</evidence>
<evidence type="ECO:0000256" key="4">
    <source>
        <dbReference type="ARBA" id="ARBA00022827"/>
    </source>
</evidence>
<dbReference type="Pfam" id="PF02771">
    <property type="entry name" value="Acyl-CoA_dh_N"/>
    <property type="match status" value="1"/>
</dbReference>
<dbReference type="PANTHER" id="PTHR43188">
    <property type="entry name" value="ACYL-COENZYME A OXIDASE"/>
    <property type="match status" value="1"/>
</dbReference>
<dbReference type="Pfam" id="PF02770">
    <property type="entry name" value="Acyl-CoA_dh_M"/>
    <property type="match status" value="1"/>
</dbReference>
<evidence type="ECO:0000256" key="3">
    <source>
        <dbReference type="ARBA" id="ARBA00022630"/>
    </source>
</evidence>
<accession>A0ABU4ATT7</accession>
<organism evidence="9 10">
    <name type="scientific">Rhodococcus cercidiphylli</name>
    <dbReference type="NCBI Taxonomy" id="489916"/>
    <lineage>
        <taxon>Bacteria</taxon>
        <taxon>Bacillati</taxon>
        <taxon>Actinomycetota</taxon>
        <taxon>Actinomycetes</taxon>
        <taxon>Mycobacteriales</taxon>
        <taxon>Nocardiaceae</taxon>
        <taxon>Rhodococcus</taxon>
    </lineage>
</organism>
<gene>
    <name evidence="9" type="ORF">R3P95_03795</name>
</gene>
<evidence type="ECO:0000259" key="6">
    <source>
        <dbReference type="Pfam" id="PF00441"/>
    </source>
</evidence>
<sequence length="401" mass="44072">MSEHEPLGPLSPDFLESDFYGYQSMLDDSEIEVVLRTRRFLQDEVAPRANEFWEKATSPVHLMPKIAELEIAGLGYAFGDRKASRKLLTGWLEMEFARVDPSTGTMFSVHSSLAMSSISILGSEEQRERWLPAMRRMEKIGAFGLSEPHGGSDVAGGLETTARLDGDHWILNGSKRWIGNATFADLTIVFAKDEADGEVKGFVVEQGFEGFRAEKIEGKYSLRAVENADIHLENCRVPVGNKLAEANSFADTAKVLRLTRGGVAFQAVGVMMGAYERAVAYAREREQFGSPIASFQLISDLIARMTANITAALGMAIRVAQLQDNGVHHDEHAALAKTFCTTRLRETVGWAREILGGNGILIEHDVIRFFADAEALYSYEGTAQINNLIVGRGVTGFGAFV</sequence>
<dbReference type="Pfam" id="PF00441">
    <property type="entry name" value="Acyl-CoA_dh_1"/>
    <property type="match status" value="1"/>
</dbReference>
<evidence type="ECO:0000313" key="10">
    <source>
        <dbReference type="Proteomes" id="UP001185899"/>
    </source>
</evidence>
<dbReference type="InterPro" id="IPR037069">
    <property type="entry name" value="AcylCoA_DH/ox_N_sf"/>
</dbReference>
<evidence type="ECO:0000256" key="1">
    <source>
        <dbReference type="ARBA" id="ARBA00001974"/>
    </source>
</evidence>
<feature type="domain" description="Acyl-CoA dehydrogenase/oxidase N-terminal" evidence="8">
    <location>
        <begin position="34"/>
        <end position="138"/>
    </location>
</feature>
<dbReference type="InterPro" id="IPR006091">
    <property type="entry name" value="Acyl-CoA_Oxase/DH_mid-dom"/>
</dbReference>
<feature type="domain" description="Acyl-CoA dehydrogenase/oxidase C-terminal" evidence="6">
    <location>
        <begin position="254"/>
        <end position="394"/>
    </location>
</feature>
<feature type="domain" description="Acyl-CoA oxidase/dehydrogenase middle" evidence="7">
    <location>
        <begin position="142"/>
        <end position="235"/>
    </location>
</feature>
<dbReference type="Gene3D" id="1.10.540.10">
    <property type="entry name" value="Acyl-CoA dehydrogenase/oxidase, N-terminal domain"/>
    <property type="match status" value="1"/>
</dbReference>
<keyword evidence="5" id="KW-0560">Oxidoreductase</keyword>
<evidence type="ECO:0000256" key="5">
    <source>
        <dbReference type="RuleBase" id="RU362125"/>
    </source>
</evidence>
<dbReference type="PROSITE" id="PS00072">
    <property type="entry name" value="ACYL_COA_DH_1"/>
    <property type="match status" value="1"/>
</dbReference>
<dbReference type="RefSeq" id="WP_317547338.1">
    <property type="nucleotide sequence ID" value="NZ_JAWLKE010000002.1"/>
</dbReference>
<dbReference type="InterPro" id="IPR045008">
    <property type="entry name" value="ACX4-like"/>
</dbReference>
<dbReference type="InterPro" id="IPR036250">
    <property type="entry name" value="AcylCo_DH-like_C"/>
</dbReference>
<dbReference type="Gene3D" id="1.20.140.10">
    <property type="entry name" value="Butyryl-CoA Dehydrogenase, subunit A, domain 3"/>
    <property type="match status" value="1"/>
</dbReference>
<dbReference type="SUPFAM" id="SSF56645">
    <property type="entry name" value="Acyl-CoA dehydrogenase NM domain-like"/>
    <property type="match status" value="1"/>
</dbReference>
<evidence type="ECO:0000259" key="8">
    <source>
        <dbReference type="Pfam" id="PF02771"/>
    </source>
</evidence>
<proteinExistence type="inferred from homology"/>
<dbReference type="InterPro" id="IPR009100">
    <property type="entry name" value="AcylCoA_DH/oxidase_NM_dom_sf"/>
</dbReference>